<name>A0A2S4VJ33_9BASI</name>
<evidence type="ECO:0000313" key="2">
    <source>
        <dbReference type="Proteomes" id="UP000239156"/>
    </source>
</evidence>
<reference evidence="1" key="1">
    <citation type="submission" date="2017-12" db="EMBL/GenBank/DDBJ databases">
        <title>Gene loss provides genomic basis for host adaptation in cereal stripe rust fungi.</title>
        <authorList>
            <person name="Xia C."/>
        </authorList>
    </citation>
    <scope>NUCLEOTIDE SEQUENCE [LARGE SCALE GENOMIC DNA]</scope>
    <source>
        <strain evidence="1">93-210</strain>
    </source>
</reference>
<accession>A0A2S4VJ33</accession>
<dbReference type="EMBL" id="PKSL01000054">
    <property type="protein sequence ID" value="POW09551.1"/>
    <property type="molecule type" value="Genomic_DNA"/>
</dbReference>
<dbReference type="VEuPathDB" id="FungiDB:PSHT_02838"/>
<evidence type="ECO:0000313" key="1">
    <source>
        <dbReference type="EMBL" id="POW09551.1"/>
    </source>
</evidence>
<keyword evidence="2" id="KW-1185">Reference proteome</keyword>
<sequence>MVLMGRDFSINQFKLKEVVTNSTHPESPSSKSLPLPNFVKYVTRSFNKSKPRHSSTVADASDLEPELRDVVDLATHDYKKNRQSWNLDPARQQAIAFQRLIEALDEQRPLNTALDKVMSLYDNWMWLLSFKEMIKVEYEWLSWTTSSAREEIWEAHDIIQDNHSKILTLMQFRLLKLGGLDSNALYWNRIKLSFQDLRLPGDRLGLAVEKQLETVGASILDGVKKLTRYDLQTKLLHWHRSLILLLPWRYAFRVVDLLSENGFIGEEKLKSFLREEGMAELVIRYSNALFEHKSFYAGFTGDKPWKRLNRSFEALDAETRSSIERSFLENRETQTGIKQLSKTKEPSEEIVGIIDDEVRGKIQAFVEEKMHREYKLDRPAGKPGFFDSPSSKAILRDRILWRLEKEFVEKLKLEQDFESSRRLTSSQRLKAHFDKLKYYAPDHKDGFLSSNSVEEAFKKEKEALEKEMAHERGTVY</sequence>
<gene>
    <name evidence="1" type="ORF">PSTT_06711</name>
</gene>
<organism evidence="1 2">
    <name type="scientific">Puccinia striiformis</name>
    <dbReference type="NCBI Taxonomy" id="27350"/>
    <lineage>
        <taxon>Eukaryota</taxon>
        <taxon>Fungi</taxon>
        <taxon>Dikarya</taxon>
        <taxon>Basidiomycota</taxon>
        <taxon>Pucciniomycotina</taxon>
        <taxon>Pucciniomycetes</taxon>
        <taxon>Pucciniales</taxon>
        <taxon>Pucciniaceae</taxon>
        <taxon>Puccinia</taxon>
    </lineage>
</organism>
<dbReference type="AlphaFoldDB" id="A0A2S4VJ33"/>
<dbReference type="Proteomes" id="UP000239156">
    <property type="component" value="Unassembled WGS sequence"/>
</dbReference>
<dbReference type="VEuPathDB" id="FungiDB:PSTT_06711"/>
<comment type="caution">
    <text evidence="1">The sequence shown here is derived from an EMBL/GenBank/DDBJ whole genome shotgun (WGS) entry which is preliminary data.</text>
</comment>
<proteinExistence type="predicted"/>
<protein>
    <submittedName>
        <fullName evidence="1">Uncharacterized protein</fullName>
    </submittedName>
</protein>